<organism evidence="11 12">
    <name type="scientific">Hoylesella timonensis S9-PR14</name>
    <dbReference type="NCBI Taxonomy" id="1401062"/>
    <lineage>
        <taxon>Bacteria</taxon>
        <taxon>Pseudomonadati</taxon>
        <taxon>Bacteroidota</taxon>
        <taxon>Bacteroidia</taxon>
        <taxon>Bacteroidales</taxon>
        <taxon>Prevotellaceae</taxon>
        <taxon>Hoylesella</taxon>
    </lineage>
</organism>
<evidence type="ECO:0000256" key="9">
    <source>
        <dbReference type="SAM" id="SignalP"/>
    </source>
</evidence>
<evidence type="ECO:0000256" key="6">
    <source>
        <dbReference type="ARBA" id="ARBA00022833"/>
    </source>
</evidence>
<keyword evidence="5" id="KW-0378">Hydrolase</keyword>
<evidence type="ECO:0000256" key="4">
    <source>
        <dbReference type="ARBA" id="ARBA00022729"/>
    </source>
</evidence>
<keyword evidence="3" id="KW-0479">Metal-binding</keyword>
<dbReference type="EMBL" id="JRPQ01000141">
    <property type="protein sequence ID" value="KGI21566.1"/>
    <property type="molecule type" value="Genomic_DNA"/>
</dbReference>
<feature type="domain" description="Peptidase M43 pregnancy-associated plasma-A" evidence="10">
    <location>
        <begin position="234"/>
        <end position="348"/>
    </location>
</feature>
<feature type="signal peptide" evidence="9">
    <location>
        <begin position="1"/>
        <end position="19"/>
    </location>
</feature>
<dbReference type="Pfam" id="PF05572">
    <property type="entry name" value="Peptidase_M43"/>
    <property type="match status" value="1"/>
</dbReference>
<evidence type="ECO:0000256" key="7">
    <source>
        <dbReference type="ARBA" id="ARBA00023049"/>
    </source>
</evidence>
<dbReference type="GO" id="GO:0006508">
    <property type="term" value="P:proteolysis"/>
    <property type="evidence" value="ECO:0007669"/>
    <property type="project" value="UniProtKB-KW"/>
</dbReference>
<dbReference type="Proteomes" id="UP000029723">
    <property type="component" value="Unassembled WGS sequence"/>
</dbReference>
<evidence type="ECO:0000259" key="10">
    <source>
        <dbReference type="Pfam" id="PF05572"/>
    </source>
</evidence>
<dbReference type="AlphaFoldDB" id="A0A098YQA3"/>
<dbReference type="PROSITE" id="PS51257">
    <property type="entry name" value="PROKAR_LIPOPROTEIN"/>
    <property type="match status" value="1"/>
</dbReference>
<keyword evidence="2" id="KW-0645">Protease</keyword>
<keyword evidence="4 9" id="KW-0732">Signal</keyword>
<evidence type="ECO:0000256" key="8">
    <source>
        <dbReference type="ARBA" id="ARBA00023157"/>
    </source>
</evidence>
<dbReference type="RefSeq" id="WP_036928309.1">
    <property type="nucleotide sequence ID" value="NZ_JRPQ01000141.1"/>
</dbReference>
<dbReference type="OrthoDB" id="6278496at2"/>
<keyword evidence="6" id="KW-0862">Zinc</keyword>
<dbReference type="GO" id="GO:0046872">
    <property type="term" value="F:metal ion binding"/>
    <property type="evidence" value="ECO:0007669"/>
    <property type="project" value="UniProtKB-KW"/>
</dbReference>
<dbReference type="Gene3D" id="3.40.390.10">
    <property type="entry name" value="Collagenase (Catalytic Domain)"/>
    <property type="match status" value="1"/>
</dbReference>
<accession>A0A098YQA3</accession>
<dbReference type="InterPro" id="IPR024079">
    <property type="entry name" value="MetalloPept_cat_dom_sf"/>
</dbReference>
<comment type="caution">
    <text evidence="11">The sequence shown here is derived from an EMBL/GenBank/DDBJ whole genome shotgun (WGS) entry which is preliminary data.</text>
</comment>
<evidence type="ECO:0000313" key="11">
    <source>
        <dbReference type="EMBL" id="KGI21566.1"/>
    </source>
</evidence>
<dbReference type="InterPro" id="IPR023852">
    <property type="entry name" value="Metalloproteinase_lipop_BF0631"/>
</dbReference>
<dbReference type="InterPro" id="IPR008754">
    <property type="entry name" value="Peptidase_M43"/>
</dbReference>
<evidence type="ECO:0000313" key="12">
    <source>
        <dbReference type="Proteomes" id="UP000029723"/>
    </source>
</evidence>
<dbReference type="PANTHER" id="PTHR47466:SF1">
    <property type="entry name" value="METALLOPROTEASE MEP1 (AFU_ORTHOLOGUE AFUA_1G07730)-RELATED"/>
    <property type="match status" value="1"/>
</dbReference>
<sequence length="383" mass="45071">MKYYIYLFLLLCSVLGACNDDNDGLAKKDYSQVVDEDDDDTKATLNDDYIYQLPLIFHVLYQDIDDPTQYVPVSRIQSLVVYLNELYQGQIYGESENIRVRFFLAQYDEKGHRLKTPGVDYIKYTGKYPIDVQEFMNDNNRKYVKYLWEPNEYINVFLYHFSSEKNAQILGISHLPYVVKGSTSLEGLETIQRSYLTKKNLSFAYCTSINSTFINSESTRYQLSDKGKSGYQYLSTDVNVTLAHELGHYLGLHHTFTEKKVNGNYEAIDECFDTDYCKDTPSYNKVNYNEWLNNYLRFMHKRQVDMKRLVMRNNCAGETFDADNIMDYAIGYGFRFTKEQKDRIRQVLYYSPLIPGPKKNRSKSRALRYEDDEVYQLPIQTIR</sequence>
<evidence type="ECO:0000256" key="1">
    <source>
        <dbReference type="ARBA" id="ARBA00008721"/>
    </source>
</evidence>
<keyword evidence="8" id="KW-1015">Disulfide bond</keyword>
<proteinExistence type="inferred from homology"/>
<dbReference type="SUPFAM" id="SSF55486">
    <property type="entry name" value="Metalloproteases ('zincins'), catalytic domain"/>
    <property type="match status" value="1"/>
</dbReference>
<reference evidence="11 12" key="1">
    <citation type="submission" date="2014-07" db="EMBL/GenBank/DDBJ databases">
        <authorList>
            <person name="McCorrison J."/>
            <person name="Sanka R."/>
            <person name="Torralba M."/>
            <person name="Gillis M."/>
            <person name="Haft D.H."/>
            <person name="Methe B."/>
            <person name="Sutton G."/>
            <person name="Nelson K.E."/>
        </authorList>
    </citation>
    <scope>NUCLEOTIDE SEQUENCE [LARGE SCALE GENOMIC DNA]</scope>
    <source>
        <strain evidence="11 12">S9-PR14</strain>
    </source>
</reference>
<protein>
    <recommendedName>
        <fullName evidence="10">Peptidase M43 pregnancy-associated plasma-A domain-containing protein</fullName>
    </recommendedName>
</protein>
<dbReference type="PANTHER" id="PTHR47466">
    <property type="match status" value="1"/>
</dbReference>
<dbReference type="GO" id="GO:0008237">
    <property type="term" value="F:metallopeptidase activity"/>
    <property type="evidence" value="ECO:0007669"/>
    <property type="project" value="UniProtKB-KW"/>
</dbReference>
<dbReference type="NCBIfam" id="TIGR03952">
    <property type="entry name" value="metzin_BF0631"/>
    <property type="match status" value="1"/>
</dbReference>
<evidence type="ECO:0000256" key="3">
    <source>
        <dbReference type="ARBA" id="ARBA00022723"/>
    </source>
</evidence>
<feature type="chain" id="PRO_5001951344" description="Peptidase M43 pregnancy-associated plasma-A domain-containing protein" evidence="9">
    <location>
        <begin position="20"/>
        <end position="383"/>
    </location>
</feature>
<evidence type="ECO:0000256" key="5">
    <source>
        <dbReference type="ARBA" id="ARBA00022801"/>
    </source>
</evidence>
<gene>
    <name evidence="11" type="ORF">HMPREF9304_09540</name>
</gene>
<name>A0A098YQA3_9BACT</name>
<comment type="similarity">
    <text evidence="1">Belongs to the peptidase M43B family.</text>
</comment>
<evidence type="ECO:0000256" key="2">
    <source>
        <dbReference type="ARBA" id="ARBA00022670"/>
    </source>
</evidence>
<keyword evidence="7" id="KW-0482">Metalloprotease</keyword>